<evidence type="ECO:0000256" key="3">
    <source>
        <dbReference type="ARBA" id="ARBA00022825"/>
    </source>
</evidence>
<name>A0A1H0WWV3_9BURK</name>
<keyword evidence="1" id="KW-0645">Protease</keyword>
<feature type="domain" description="Peptidase S8/S53" evidence="4">
    <location>
        <begin position="321"/>
        <end position="640"/>
    </location>
</feature>
<reference evidence="6" key="1">
    <citation type="submission" date="2016-10" db="EMBL/GenBank/DDBJ databases">
        <authorList>
            <person name="Varghese N."/>
            <person name="Submissions S."/>
        </authorList>
    </citation>
    <scope>NUCLEOTIDE SEQUENCE [LARGE SCALE GENOMIC DNA]</scope>
    <source>
        <strain evidence="6">DSM 17101</strain>
    </source>
</reference>
<dbReference type="PRINTS" id="PR00723">
    <property type="entry name" value="SUBTILISIN"/>
</dbReference>
<evidence type="ECO:0000256" key="2">
    <source>
        <dbReference type="ARBA" id="ARBA00022801"/>
    </source>
</evidence>
<proteinExistence type="predicted"/>
<dbReference type="EMBL" id="FNJL01000077">
    <property type="protein sequence ID" value="SDP95191.1"/>
    <property type="molecule type" value="Genomic_DNA"/>
</dbReference>
<gene>
    <name evidence="5" type="ORF">SAMN04489708_1773</name>
</gene>
<dbReference type="GO" id="GO:0004252">
    <property type="term" value="F:serine-type endopeptidase activity"/>
    <property type="evidence" value="ECO:0007669"/>
    <property type="project" value="InterPro"/>
</dbReference>
<dbReference type="Gene3D" id="3.40.50.200">
    <property type="entry name" value="Peptidase S8/S53 domain"/>
    <property type="match status" value="1"/>
</dbReference>
<accession>A0A1H0WWV3</accession>
<dbReference type="RefSeq" id="WP_208606077.1">
    <property type="nucleotide sequence ID" value="NZ_FNJL01000077.1"/>
</dbReference>
<evidence type="ECO:0000259" key="4">
    <source>
        <dbReference type="Pfam" id="PF00082"/>
    </source>
</evidence>
<evidence type="ECO:0000313" key="5">
    <source>
        <dbReference type="EMBL" id="SDP95191.1"/>
    </source>
</evidence>
<organism evidence="5 6">
    <name type="scientific">Paracidovorax cattleyae</name>
    <dbReference type="NCBI Taxonomy" id="80868"/>
    <lineage>
        <taxon>Bacteria</taxon>
        <taxon>Pseudomonadati</taxon>
        <taxon>Pseudomonadota</taxon>
        <taxon>Betaproteobacteria</taxon>
        <taxon>Burkholderiales</taxon>
        <taxon>Comamonadaceae</taxon>
        <taxon>Paracidovorax</taxon>
    </lineage>
</organism>
<evidence type="ECO:0000313" key="6">
    <source>
        <dbReference type="Proteomes" id="UP000199317"/>
    </source>
</evidence>
<keyword evidence="3" id="KW-0720">Serine protease</keyword>
<dbReference type="InterPro" id="IPR000209">
    <property type="entry name" value="Peptidase_S8/S53_dom"/>
</dbReference>
<dbReference type="SUPFAM" id="SSF52743">
    <property type="entry name" value="Subtilisin-like"/>
    <property type="match status" value="1"/>
</dbReference>
<dbReference type="GO" id="GO:0006508">
    <property type="term" value="P:proteolysis"/>
    <property type="evidence" value="ECO:0007669"/>
    <property type="project" value="UniProtKB-KW"/>
</dbReference>
<keyword evidence="6" id="KW-1185">Reference proteome</keyword>
<dbReference type="InterPro" id="IPR036852">
    <property type="entry name" value="Peptidase_S8/S53_dom_sf"/>
</dbReference>
<dbReference type="Proteomes" id="UP000199317">
    <property type="component" value="Unassembled WGS sequence"/>
</dbReference>
<dbReference type="Pfam" id="PF00082">
    <property type="entry name" value="Peptidase_S8"/>
    <property type="match status" value="1"/>
</dbReference>
<dbReference type="InterPro" id="IPR034074">
    <property type="entry name" value="Y4bN_pept_dom"/>
</dbReference>
<protein>
    <submittedName>
        <fullName evidence="5">Subtilase family protein</fullName>
    </submittedName>
</protein>
<keyword evidence="2" id="KW-0378">Hydrolase</keyword>
<dbReference type="InterPro" id="IPR015500">
    <property type="entry name" value="Peptidase_S8_subtilisin-rel"/>
</dbReference>
<sequence>MAEVHNFEHLPLLLRYQGKARLRGGGDPSPQTLANKGAQRQAHSATLDAAAHSLSANWQARKAQRQVANQTLPDIPAGIPILLQIDTGLDLDALRAKFQFEIVAEQEDGYVIVASEDTQLTTFRNMVQGFAVTVRGSATIAEIHALFDDPNQMDRLDRILSEQLMASWGTIGEDQLYIVDIGIACSGTQEIPARPVRGKRATDAQWAAKEYEWSERRASAYNEWDDIKIERETSIQKFTEFYQAEILHMRDSADFDAGVLPDSFTVRLKISGKGLKDFVLNYPYIFEVVEPEDIALPQNQGQPSAQAASAVTPVAPDADAPAVCVIDSGIQEAHVLLQPGIDQAASHCFLPDQATAAVADEVAPGGHGTRVAGAVLYGENVPVAGAPQLPFWIQNARVLDAQNAMPVELFPPEALRKAVERFNDGPRQTRVFNHSINARSYCRTRYMSSWAAEIDQLCNERDVLIVQSAGNLPLQGTPPFLGIADHLTAGREYPAYLTENAARIANPGQSLQALTVGSIAYDAAEQGAWRTFATQPAGPSAFSRTGPGIWNVIKPEVVEYGGDAARTNNAPLDIQAGGVIPSACPNLVRSTLHAPGPAADRDAAGTSYATPKVARVAAQVQRVLPAEPALLYRALVVQSAQWPAWAEDLLARLRNPPPSITLGEKQALLAAASSAFRCLGFGIPDEARATTNTDHRTTLITSGETEIHAGGCHVYQVPIPAELRQQADEFDIRIDITLSYVAQPRRTRRNLRRYLSTWVDWKASKLGEGLHDFRVRAMKDAANGEAPLSGSTLPWVLHDKPQDGLIRDFKRNSGTVQKDWAVVRSNSLPDHFCIAVVGHQGWSHDPDSTARYVLAVTFEILGGEMTIYEPLRAAIAELQAQTEEVEAETELEVSVDD</sequence>
<evidence type="ECO:0000256" key="1">
    <source>
        <dbReference type="ARBA" id="ARBA00022670"/>
    </source>
</evidence>
<dbReference type="CDD" id="cd04847">
    <property type="entry name" value="Peptidases_S8_Subtilisin_like_2"/>
    <property type="match status" value="1"/>
</dbReference>
<dbReference type="AlphaFoldDB" id="A0A1H0WWV3"/>